<dbReference type="EMBL" id="JAGPXC010000004">
    <property type="protein sequence ID" value="KAH6653702.1"/>
    <property type="molecule type" value="Genomic_DNA"/>
</dbReference>
<keyword evidence="2" id="KW-1185">Reference proteome</keyword>
<gene>
    <name evidence="1" type="ORF">BKA67DRAFT_562815</name>
</gene>
<organism evidence="1 2">
    <name type="scientific">Truncatella angustata</name>
    <dbReference type="NCBI Taxonomy" id="152316"/>
    <lineage>
        <taxon>Eukaryota</taxon>
        <taxon>Fungi</taxon>
        <taxon>Dikarya</taxon>
        <taxon>Ascomycota</taxon>
        <taxon>Pezizomycotina</taxon>
        <taxon>Sordariomycetes</taxon>
        <taxon>Xylariomycetidae</taxon>
        <taxon>Amphisphaeriales</taxon>
        <taxon>Sporocadaceae</taxon>
        <taxon>Truncatella</taxon>
    </lineage>
</organism>
<dbReference type="Proteomes" id="UP000758603">
    <property type="component" value="Unassembled WGS sequence"/>
</dbReference>
<evidence type="ECO:0000313" key="2">
    <source>
        <dbReference type="Proteomes" id="UP000758603"/>
    </source>
</evidence>
<evidence type="ECO:0000313" key="1">
    <source>
        <dbReference type="EMBL" id="KAH6653702.1"/>
    </source>
</evidence>
<dbReference type="AlphaFoldDB" id="A0A9P8ZWH2"/>
<reference evidence="1" key="1">
    <citation type="journal article" date="2021" name="Nat. Commun.">
        <title>Genetic determinants of endophytism in the Arabidopsis root mycobiome.</title>
        <authorList>
            <person name="Mesny F."/>
            <person name="Miyauchi S."/>
            <person name="Thiergart T."/>
            <person name="Pickel B."/>
            <person name="Atanasova L."/>
            <person name="Karlsson M."/>
            <person name="Huettel B."/>
            <person name="Barry K.W."/>
            <person name="Haridas S."/>
            <person name="Chen C."/>
            <person name="Bauer D."/>
            <person name="Andreopoulos W."/>
            <person name="Pangilinan J."/>
            <person name="LaButti K."/>
            <person name="Riley R."/>
            <person name="Lipzen A."/>
            <person name="Clum A."/>
            <person name="Drula E."/>
            <person name="Henrissat B."/>
            <person name="Kohler A."/>
            <person name="Grigoriev I.V."/>
            <person name="Martin F.M."/>
            <person name="Hacquard S."/>
        </authorList>
    </citation>
    <scope>NUCLEOTIDE SEQUENCE</scope>
    <source>
        <strain evidence="1">MPI-SDFR-AT-0073</strain>
    </source>
</reference>
<protein>
    <submittedName>
        <fullName evidence="1">Uncharacterized protein</fullName>
    </submittedName>
</protein>
<sequence length="65" mass="6933">MGHGYGCTGDTWRQANDGMHGSTAEIEYESRTTDYGACSIGLQYSSACSSACSITLHGRLEALRP</sequence>
<name>A0A9P8ZWH2_9PEZI</name>
<dbReference type="GeneID" id="70131525"/>
<comment type="caution">
    <text evidence="1">The sequence shown here is derived from an EMBL/GenBank/DDBJ whole genome shotgun (WGS) entry which is preliminary data.</text>
</comment>
<dbReference type="RefSeq" id="XP_045957972.1">
    <property type="nucleotide sequence ID" value="XM_046102633.1"/>
</dbReference>
<accession>A0A9P8ZWH2</accession>
<proteinExistence type="predicted"/>